<dbReference type="InterPro" id="IPR012336">
    <property type="entry name" value="Thioredoxin-like_fold"/>
</dbReference>
<evidence type="ECO:0000313" key="4">
    <source>
        <dbReference type="EMBL" id="AOO74579.1"/>
    </source>
</evidence>
<dbReference type="Gene3D" id="3.40.30.10">
    <property type="entry name" value="Glutaredoxin"/>
    <property type="match status" value="1"/>
</dbReference>
<name>A0A1D7TTM9_9LACO</name>
<dbReference type="EMBL" id="CP017108">
    <property type="protein sequence ID" value="AOO74529.1"/>
    <property type="molecule type" value="Genomic_DNA"/>
</dbReference>
<evidence type="ECO:0000313" key="3">
    <source>
        <dbReference type="EMBL" id="AOO74529.1"/>
    </source>
</evidence>
<dbReference type="AlphaFoldDB" id="A0A1D7TTM9"/>
<evidence type="ECO:0000313" key="2">
    <source>
        <dbReference type="EMBL" id="AOO74324.1"/>
    </source>
</evidence>
<reference evidence="2 5" key="1">
    <citation type="submission" date="2016-09" db="EMBL/GenBank/DDBJ databases">
        <title>Complete Genome Sequence of Lactobacillus salivarius Jin.</title>
        <authorList>
            <person name="Jin N."/>
            <person name="Li C."/>
            <person name="Wang M."/>
            <person name="Ren D."/>
            <person name="Di Y."/>
            <person name="Pan R."/>
            <person name="Du S."/>
            <person name="Lu H."/>
            <person name="Li X."/>
            <person name="Tian M."/>
        </authorList>
    </citation>
    <scope>NUCLEOTIDE SEQUENCE [LARGE SCALE GENOMIC DNA]</scope>
    <source>
        <strain evidence="2 5">CICC 23174</strain>
        <plasmid evidence="2">pLS_1</plasmid>
        <plasmid evidence="5">pls_1 sequence</plasmid>
        <plasmid evidence="4">pLS_2</plasmid>
        <plasmid evidence="5">pls_2 sequence</plasmid>
    </source>
</reference>
<evidence type="ECO:0000259" key="1">
    <source>
        <dbReference type="Pfam" id="PF13098"/>
    </source>
</evidence>
<proteinExistence type="predicted"/>
<protein>
    <submittedName>
        <fullName evidence="2">NrdH-redoxin</fullName>
    </submittedName>
</protein>
<dbReference type="Proteomes" id="UP000094723">
    <property type="component" value="Plasmid pLS_1"/>
</dbReference>
<dbReference type="Pfam" id="PF13098">
    <property type="entry name" value="Thioredoxin_2"/>
    <property type="match status" value="1"/>
</dbReference>
<dbReference type="Proteomes" id="UP000094723">
    <property type="component" value="Plasmid pLS_2"/>
</dbReference>
<evidence type="ECO:0000313" key="5">
    <source>
        <dbReference type="Proteomes" id="UP000094723"/>
    </source>
</evidence>
<feature type="domain" description="Thioredoxin-like fold" evidence="1">
    <location>
        <begin position="4"/>
        <end position="95"/>
    </location>
</feature>
<gene>
    <name evidence="2" type="ORF">BHF65_08540</name>
    <name evidence="3" type="ORF">BHF65_09700</name>
    <name evidence="4" type="ORF">BHF65_09900</name>
</gene>
<geneLocation type="plasmid" evidence="2">
    <name>pLS_1</name>
</geneLocation>
<accession>A0A1D7TTM9</accession>
<keyword evidence="2" id="KW-0614">Plasmid</keyword>
<dbReference type="RefSeq" id="WP_069469534.1">
    <property type="nucleotide sequence ID" value="NZ_CP017108.1"/>
</dbReference>
<dbReference type="InterPro" id="IPR036249">
    <property type="entry name" value="Thioredoxin-like_sf"/>
</dbReference>
<dbReference type="EMBL" id="CP017108">
    <property type="protein sequence ID" value="AOO74324.1"/>
    <property type="molecule type" value="Genomic_DNA"/>
</dbReference>
<sequence>MIHAVLYTKPKCVQCKMTRRKMTVLNFPYVDNYYGDCHEDNSIDVESSDEKKRNWSIEKIEKLKQKYHIKSLPFIKIVDDDNKVLDSWVGFRPDKISEWCLKIK</sequence>
<dbReference type="SUPFAM" id="SSF52833">
    <property type="entry name" value="Thioredoxin-like"/>
    <property type="match status" value="1"/>
</dbReference>
<geneLocation type="plasmid" evidence="5">
    <name>pls_1 sequence</name>
</geneLocation>
<dbReference type="CDD" id="cd02976">
    <property type="entry name" value="NrdH"/>
    <property type="match status" value="1"/>
</dbReference>
<organism evidence="2 5">
    <name type="scientific">Ligilactobacillus salivarius</name>
    <dbReference type="NCBI Taxonomy" id="1624"/>
    <lineage>
        <taxon>Bacteria</taxon>
        <taxon>Bacillati</taxon>
        <taxon>Bacillota</taxon>
        <taxon>Bacilli</taxon>
        <taxon>Lactobacillales</taxon>
        <taxon>Lactobacillaceae</taxon>
        <taxon>Ligilactobacillus</taxon>
    </lineage>
</organism>
<geneLocation type="plasmid" evidence="5">
    <name>pls_2 sequence</name>
</geneLocation>
<geneLocation type="plasmid" evidence="4">
    <name>pLS_2</name>
</geneLocation>
<dbReference type="EMBL" id="CP017109">
    <property type="protein sequence ID" value="AOO74579.1"/>
    <property type="molecule type" value="Genomic_DNA"/>
</dbReference>